<evidence type="ECO:0000313" key="1">
    <source>
        <dbReference type="EMBL" id="MEK8027244.1"/>
    </source>
</evidence>
<protein>
    <submittedName>
        <fullName evidence="1">Uncharacterized protein</fullName>
    </submittedName>
</protein>
<proteinExistence type="predicted"/>
<dbReference type="Proteomes" id="UP001368500">
    <property type="component" value="Unassembled WGS sequence"/>
</dbReference>
<accession>A0ABU9BBU3</accession>
<evidence type="ECO:0000313" key="2">
    <source>
        <dbReference type="Proteomes" id="UP001368500"/>
    </source>
</evidence>
<organism evidence="1 2">
    <name type="scientific">Pseudaquabacterium rugosum</name>
    <dbReference type="NCBI Taxonomy" id="2984194"/>
    <lineage>
        <taxon>Bacteria</taxon>
        <taxon>Pseudomonadati</taxon>
        <taxon>Pseudomonadota</taxon>
        <taxon>Betaproteobacteria</taxon>
        <taxon>Burkholderiales</taxon>
        <taxon>Sphaerotilaceae</taxon>
        <taxon>Pseudaquabacterium</taxon>
    </lineage>
</organism>
<dbReference type="RefSeq" id="WP_341375021.1">
    <property type="nucleotide sequence ID" value="NZ_JBBUTF010000013.1"/>
</dbReference>
<dbReference type="EMBL" id="JBBUTF010000013">
    <property type="protein sequence ID" value="MEK8027244.1"/>
    <property type="molecule type" value="Genomic_DNA"/>
</dbReference>
<reference evidence="1 2" key="1">
    <citation type="submission" date="2024-04" db="EMBL/GenBank/DDBJ databases">
        <title>Novel species of the genus Ideonella isolated from streams.</title>
        <authorList>
            <person name="Lu H."/>
        </authorList>
    </citation>
    <scope>NUCLEOTIDE SEQUENCE [LARGE SCALE GENOMIC DNA]</scope>
    <source>
        <strain evidence="1 2">BYS139W</strain>
    </source>
</reference>
<comment type="caution">
    <text evidence="1">The sequence shown here is derived from an EMBL/GenBank/DDBJ whole genome shotgun (WGS) entry which is preliminary data.</text>
</comment>
<sequence length="51" mass="5915">MHDPMTWLNLLLVPAVGLLLLIRDELSTLTAIQATHTDRIRKLERAQPWPR</sequence>
<name>A0ABU9BBU3_9BURK</name>
<gene>
    <name evidence="1" type="ORF">AACH11_14860</name>
</gene>
<keyword evidence="2" id="KW-1185">Reference proteome</keyword>